<reference evidence="3 4" key="1">
    <citation type="submission" date="2012-02" db="EMBL/GenBank/DDBJ databases">
        <title>Complete sequence of chromosome of Singulisphaera acidiphila DSM 18658.</title>
        <authorList>
            <consortium name="US DOE Joint Genome Institute (JGI-PGF)"/>
            <person name="Lucas S."/>
            <person name="Copeland A."/>
            <person name="Lapidus A."/>
            <person name="Glavina del Rio T."/>
            <person name="Dalin E."/>
            <person name="Tice H."/>
            <person name="Bruce D."/>
            <person name="Goodwin L."/>
            <person name="Pitluck S."/>
            <person name="Peters L."/>
            <person name="Ovchinnikova G."/>
            <person name="Chertkov O."/>
            <person name="Kyrpides N."/>
            <person name="Mavromatis K."/>
            <person name="Ivanova N."/>
            <person name="Brettin T."/>
            <person name="Detter J.C."/>
            <person name="Han C."/>
            <person name="Larimer F."/>
            <person name="Land M."/>
            <person name="Hauser L."/>
            <person name="Markowitz V."/>
            <person name="Cheng J.-F."/>
            <person name="Hugenholtz P."/>
            <person name="Woyke T."/>
            <person name="Wu D."/>
            <person name="Tindall B."/>
            <person name="Pomrenke H."/>
            <person name="Brambilla E."/>
            <person name="Klenk H.-P."/>
            <person name="Eisen J.A."/>
        </authorList>
    </citation>
    <scope>NUCLEOTIDE SEQUENCE [LARGE SCALE GENOMIC DNA]</scope>
    <source>
        <strain evidence="4">ATCC BAA-1392 / DSM 18658 / VKM B-2454 / MOB10</strain>
    </source>
</reference>
<comment type="similarity">
    <text evidence="1">Belongs to the thioesterase family.</text>
</comment>
<evidence type="ECO:0000313" key="4">
    <source>
        <dbReference type="Proteomes" id="UP000010798"/>
    </source>
</evidence>
<proteinExistence type="inferred from homology"/>
<dbReference type="InterPro" id="IPR012223">
    <property type="entry name" value="TEII"/>
</dbReference>
<dbReference type="RefSeq" id="WP_015246283.1">
    <property type="nucleotide sequence ID" value="NZ_JH621478.1"/>
</dbReference>
<sequence>MTFPISHKQGLMQANRATNPWLVRPRPNRLANFRLFCFPFAGGGASLFRLWPAQLPDWVELCAVQLPGRETRLREPIHRRIGPLIDELAEAIGTELDKPFVLFGHSMGALVAFELARELRRRNLPSPRLLIASGRIAPQLRPRRPPIHTLPEAEFREELRLLDGTPQALLDHSELMGLFSPIIRADLAVNATYAYTDEPPLDLPILALGGQTDPWVHQEELEGWRLQTNNAFEREQFLGGHFFLQTATAELLTVLSRSLTTLQGLPA</sequence>
<dbReference type="OrthoDB" id="279191at2"/>
<gene>
    <name evidence="3" type="ordered locus">Sinac_2841</name>
</gene>
<dbReference type="KEGG" id="saci:Sinac_2841"/>
<evidence type="ECO:0000259" key="2">
    <source>
        <dbReference type="Pfam" id="PF00975"/>
    </source>
</evidence>
<keyword evidence="4" id="KW-1185">Reference proteome</keyword>
<dbReference type="Gene3D" id="3.40.50.1820">
    <property type="entry name" value="alpha/beta hydrolase"/>
    <property type="match status" value="1"/>
</dbReference>
<organism evidence="3 4">
    <name type="scientific">Singulisphaera acidiphila (strain ATCC BAA-1392 / DSM 18658 / VKM B-2454 / MOB10)</name>
    <dbReference type="NCBI Taxonomy" id="886293"/>
    <lineage>
        <taxon>Bacteria</taxon>
        <taxon>Pseudomonadati</taxon>
        <taxon>Planctomycetota</taxon>
        <taxon>Planctomycetia</taxon>
        <taxon>Isosphaerales</taxon>
        <taxon>Isosphaeraceae</taxon>
        <taxon>Singulisphaera</taxon>
    </lineage>
</organism>
<evidence type="ECO:0000256" key="1">
    <source>
        <dbReference type="ARBA" id="ARBA00007169"/>
    </source>
</evidence>
<accession>L0DE80</accession>
<dbReference type="eggNOG" id="COG3208">
    <property type="taxonomic scope" value="Bacteria"/>
</dbReference>
<dbReference type="InterPro" id="IPR029058">
    <property type="entry name" value="AB_hydrolase_fold"/>
</dbReference>
<dbReference type="STRING" id="886293.Sinac_2841"/>
<dbReference type="PANTHER" id="PTHR11487">
    <property type="entry name" value="THIOESTERASE"/>
    <property type="match status" value="1"/>
</dbReference>
<name>L0DE80_SINAD</name>
<dbReference type="AlphaFoldDB" id="L0DE80"/>
<dbReference type="EMBL" id="CP003364">
    <property type="protein sequence ID" value="AGA27133.1"/>
    <property type="molecule type" value="Genomic_DNA"/>
</dbReference>
<protein>
    <submittedName>
        <fullName evidence="3">Putative thioesterase involved in non-ribosomal peptide biosynthesis</fullName>
    </submittedName>
</protein>
<dbReference type="Proteomes" id="UP000010798">
    <property type="component" value="Chromosome"/>
</dbReference>
<dbReference type="Pfam" id="PF00975">
    <property type="entry name" value="Thioesterase"/>
    <property type="match status" value="1"/>
</dbReference>
<evidence type="ECO:0000313" key="3">
    <source>
        <dbReference type="EMBL" id="AGA27133.1"/>
    </source>
</evidence>
<dbReference type="SUPFAM" id="SSF53474">
    <property type="entry name" value="alpha/beta-Hydrolases"/>
    <property type="match status" value="1"/>
</dbReference>
<dbReference type="GO" id="GO:0008610">
    <property type="term" value="P:lipid biosynthetic process"/>
    <property type="evidence" value="ECO:0007669"/>
    <property type="project" value="TreeGrafter"/>
</dbReference>
<dbReference type="PANTHER" id="PTHR11487:SF0">
    <property type="entry name" value="S-ACYL FATTY ACID SYNTHASE THIOESTERASE, MEDIUM CHAIN"/>
    <property type="match status" value="1"/>
</dbReference>
<feature type="domain" description="Thioesterase" evidence="2">
    <location>
        <begin position="34"/>
        <end position="252"/>
    </location>
</feature>
<dbReference type="InterPro" id="IPR001031">
    <property type="entry name" value="Thioesterase"/>
</dbReference>
<dbReference type="HOGENOM" id="CLU_070456_1_1_0"/>